<gene>
    <name evidence="2" type="ORF">GPUH_LOCUS5576</name>
</gene>
<sequence length="87" mass="10570">MEAFAQKQREFIEEMADRDKVMREQFVARVNKKEEEMKRREELLNLRTKEINDNFEDELRRIESQMHTLREEKAKLESKAAGKKAKK</sequence>
<reference evidence="2 3" key="2">
    <citation type="submission" date="2018-11" db="EMBL/GenBank/DDBJ databases">
        <authorList>
            <consortium name="Pathogen Informatics"/>
        </authorList>
    </citation>
    <scope>NUCLEOTIDE SEQUENCE [LARGE SCALE GENOMIC DNA]</scope>
</reference>
<evidence type="ECO:0000313" key="2">
    <source>
        <dbReference type="EMBL" id="VDK51340.1"/>
    </source>
</evidence>
<dbReference type="AlphaFoldDB" id="A0A183DA33"/>
<dbReference type="Proteomes" id="UP000271098">
    <property type="component" value="Unassembled WGS sequence"/>
</dbReference>
<dbReference type="EMBL" id="UYRT01012015">
    <property type="protein sequence ID" value="VDK51340.1"/>
    <property type="molecule type" value="Genomic_DNA"/>
</dbReference>
<keyword evidence="1" id="KW-0175">Coiled coil</keyword>
<dbReference type="WBParaSite" id="GPUH_0000558201-mRNA-1">
    <property type="protein sequence ID" value="GPUH_0000558201-mRNA-1"/>
    <property type="gene ID" value="GPUH_0000558201"/>
</dbReference>
<proteinExistence type="predicted"/>
<evidence type="ECO:0000313" key="4">
    <source>
        <dbReference type="WBParaSite" id="GPUH_0000558201-mRNA-1"/>
    </source>
</evidence>
<name>A0A183DA33_9BILA</name>
<reference evidence="4" key="1">
    <citation type="submission" date="2016-06" db="UniProtKB">
        <authorList>
            <consortium name="WormBaseParasite"/>
        </authorList>
    </citation>
    <scope>IDENTIFICATION</scope>
</reference>
<evidence type="ECO:0000256" key="1">
    <source>
        <dbReference type="SAM" id="Coils"/>
    </source>
</evidence>
<keyword evidence="3" id="KW-1185">Reference proteome</keyword>
<protein>
    <submittedName>
        <fullName evidence="4">Septin-type G domain-containing protein</fullName>
    </submittedName>
</protein>
<organism evidence="4">
    <name type="scientific">Gongylonema pulchrum</name>
    <dbReference type="NCBI Taxonomy" id="637853"/>
    <lineage>
        <taxon>Eukaryota</taxon>
        <taxon>Metazoa</taxon>
        <taxon>Ecdysozoa</taxon>
        <taxon>Nematoda</taxon>
        <taxon>Chromadorea</taxon>
        <taxon>Rhabditida</taxon>
        <taxon>Spirurina</taxon>
        <taxon>Spiruromorpha</taxon>
        <taxon>Spiruroidea</taxon>
        <taxon>Gongylonematidae</taxon>
        <taxon>Gongylonema</taxon>
    </lineage>
</organism>
<dbReference type="OrthoDB" id="416553at2759"/>
<accession>A0A183DA33</accession>
<feature type="coiled-coil region" evidence="1">
    <location>
        <begin position="23"/>
        <end position="86"/>
    </location>
</feature>
<evidence type="ECO:0000313" key="3">
    <source>
        <dbReference type="Proteomes" id="UP000271098"/>
    </source>
</evidence>